<gene>
    <name evidence="2" type="ORF">EV679_2158</name>
</gene>
<accession>A0A4Q7MMJ0</accession>
<evidence type="ECO:0000313" key="2">
    <source>
        <dbReference type="EMBL" id="RZS69556.1"/>
    </source>
</evidence>
<dbReference type="AlphaFoldDB" id="A0A4Q7MMJ0"/>
<name>A0A4Q7MMJ0_9BURK</name>
<evidence type="ECO:0000313" key="3">
    <source>
        <dbReference type="Proteomes" id="UP000292039"/>
    </source>
</evidence>
<dbReference type="RefSeq" id="WP_130487187.1">
    <property type="nucleotide sequence ID" value="NZ_CBCSEB010000006.1"/>
</dbReference>
<dbReference type="Proteomes" id="UP000292039">
    <property type="component" value="Unassembled WGS sequence"/>
</dbReference>
<dbReference type="GeneID" id="99725779"/>
<evidence type="ECO:0000256" key="1">
    <source>
        <dbReference type="SAM" id="MobiDB-lite"/>
    </source>
</evidence>
<sequence>MKLSGHGPQSLKDNTMMISRTQAVARSNTPDDIPLLPAVPTALLLDKRLMPLERNAWMVLHASANADGNVTGISYTQLRQFLACVPDNPQASRETVARTLTVLRLTRWIHIDAHVRNPLTGHLSTNHYTVHLAPLPIRTACELDLTWTDLLEQSFSHASTAVRQIALSVLTEVAADVSLLKQMPIALRMRAQQLGLQTPDDGPSGSDDSGSSAASDVAETADRGSEDRREPDAPNSKVRSSFIKKSTYVLRVRGERSDPGMGDLRLPERFQALVLNQQHDALYRLQRLAHPQRQQVLDEWSARCVLGKVLKPAAYLFGLIRKAIQGEFRLWAAQPKQPAATGTMRSVPTVLQTESQPPASPEVARMYLAQIKDALGIQPQKGTCHAHA</sequence>
<dbReference type="EMBL" id="SGWZ01000003">
    <property type="protein sequence ID" value="RZS69556.1"/>
    <property type="molecule type" value="Genomic_DNA"/>
</dbReference>
<feature type="compositionally biased region" description="Basic and acidic residues" evidence="1">
    <location>
        <begin position="220"/>
        <end position="232"/>
    </location>
</feature>
<comment type="caution">
    <text evidence="2">The sequence shown here is derived from an EMBL/GenBank/DDBJ whole genome shotgun (WGS) entry which is preliminary data.</text>
</comment>
<proteinExistence type="predicted"/>
<protein>
    <submittedName>
        <fullName evidence="2">Uncharacterized protein</fullName>
    </submittedName>
</protein>
<organism evidence="2 3">
    <name type="scientific">Kerstersia gyiorum</name>
    <dbReference type="NCBI Taxonomy" id="206506"/>
    <lineage>
        <taxon>Bacteria</taxon>
        <taxon>Pseudomonadati</taxon>
        <taxon>Pseudomonadota</taxon>
        <taxon>Betaproteobacteria</taxon>
        <taxon>Burkholderiales</taxon>
        <taxon>Alcaligenaceae</taxon>
        <taxon>Kerstersia</taxon>
    </lineage>
</organism>
<dbReference type="NCBIfam" id="NF040582">
    <property type="entry name" value="STY4528_fam"/>
    <property type="match status" value="1"/>
</dbReference>
<feature type="region of interest" description="Disordered" evidence="1">
    <location>
        <begin position="195"/>
        <end position="239"/>
    </location>
</feature>
<reference evidence="2 3" key="1">
    <citation type="submission" date="2019-02" db="EMBL/GenBank/DDBJ databases">
        <title>Genomic Encyclopedia of Type Strains, Phase IV (KMG-IV): sequencing the most valuable type-strain genomes for metagenomic binning, comparative biology and taxonomic classification.</title>
        <authorList>
            <person name="Goeker M."/>
        </authorList>
    </citation>
    <scope>NUCLEOTIDE SEQUENCE [LARGE SCALE GENOMIC DNA]</scope>
    <source>
        <strain evidence="2 3">DSM 16618</strain>
    </source>
</reference>
<dbReference type="InterPro" id="IPR047749">
    <property type="entry name" value="STY4528-like"/>
</dbReference>
<feature type="compositionally biased region" description="Low complexity" evidence="1">
    <location>
        <begin position="199"/>
        <end position="216"/>
    </location>
</feature>